<reference evidence="1" key="1">
    <citation type="submission" date="2019-08" db="EMBL/GenBank/DDBJ databases">
        <authorList>
            <person name="Kucharzyk K."/>
            <person name="Murdoch R.W."/>
            <person name="Higgins S."/>
            <person name="Loffler F."/>
        </authorList>
    </citation>
    <scope>NUCLEOTIDE SEQUENCE</scope>
</reference>
<protein>
    <submittedName>
        <fullName evidence="1">Uncharacterized protein</fullName>
    </submittedName>
</protein>
<gene>
    <name evidence="1" type="ORF">SDC9_192808</name>
</gene>
<dbReference type="AntiFam" id="ANF00119">
    <property type="entry name" value="Shadow ORF (opposite ftsZ)"/>
</dbReference>
<accession>A0A645I1R3</accession>
<comment type="caution">
    <text evidence="1">The sequence shown here is derived from an EMBL/GenBank/DDBJ whole genome shotgun (WGS) entry which is preliminary data.</text>
</comment>
<dbReference type="AlphaFoldDB" id="A0A645I1R3"/>
<name>A0A645I1R3_9ZZZZ</name>
<sequence>MQRIPYRVVHPVFTFTQTTTHNSYSTIFQGSIHIGEVEVHMSVHGDNFGDAPGSSSQGIIRFGKSIEHSQVAVDIPQTLIIDYQQCIHVF</sequence>
<organism evidence="1">
    <name type="scientific">bioreactor metagenome</name>
    <dbReference type="NCBI Taxonomy" id="1076179"/>
    <lineage>
        <taxon>unclassified sequences</taxon>
        <taxon>metagenomes</taxon>
        <taxon>ecological metagenomes</taxon>
    </lineage>
</organism>
<evidence type="ECO:0000313" key="1">
    <source>
        <dbReference type="EMBL" id="MPN45241.1"/>
    </source>
</evidence>
<proteinExistence type="predicted"/>
<dbReference type="EMBL" id="VSSQ01104975">
    <property type="protein sequence ID" value="MPN45241.1"/>
    <property type="molecule type" value="Genomic_DNA"/>
</dbReference>